<comment type="similarity">
    <text evidence="1 7">Belongs to the methyltransferase superfamily. Fibrillarin family.</text>
</comment>
<dbReference type="Proteomes" id="UP000317265">
    <property type="component" value="Unassembled WGS sequence"/>
</dbReference>
<accession>A0A523BEW3</accession>
<keyword evidence="5 7" id="KW-0819">tRNA processing</keyword>
<organism evidence="9 11">
    <name type="scientific">Thermoproteota archaeon</name>
    <dbReference type="NCBI Taxonomy" id="2056631"/>
    <lineage>
        <taxon>Archaea</taxon>
        <taxon>Thermoproteota</taxon>
    </lineage>
</organism>
<dbReference type="PANTHER" id="PTHR10335">
    <property type="entry name" value="RRNA 2-O-METHYLTRANSFERASE FIBRILLARIN"/>
    <property type="match status" value="1"/>
</dbReference>
<dbReference type="GO" id="GO:0008033">
    <property type="term" value="P:tRNA processing"/>
    <property type="evidence" value="ECO:0007669"/>
    <property type="project" value="UniProtKB-UniRule"/>
</dbReference>
<dbReference type="InterPro" id="IPR000692">
    <property type="entry name" value="Fibrillarin"/>
</dbReference>
<dbReference type="Pfam" id="PF01269">
    <property type="entry name" value="Fibrillarin"/>
    <property type="match status" value="1"/>
</dbReference>
<name>A0A523BEW3_9CREN</name>
<evidence type="ECO:0000256" key="3">
    <source>
        <dbReference type="ARBA" id="ARBA00022603"/>
    </source>
</evidence>
<dbReference type="NCBIfam" id="NF003276">
    <property type="entry name" value="PRK04266.1-2"/>
    <property type="match status" value="1"/>
</dbReference>
<evidence type="ECO:0000313" key="11">
    <source>
        <dbReference type="Proteomes" id="UP000317265"/>
    </source>
</evidence>
<keyword evidence="3 7" id="KW-0489">Methyltransferase</keyword>
<feature type="binding site" evidence="7">
    <location>
        <begin position="130"/>
        <end position="131"/>
    </location>
    <ligand>
        <name>S-adenosyl-L-methionine</name>
        <dbReference type="ChEBI" id="CHEBI:59789"/>
    </ligand>
</feature>
<dbReference type="EMBL" id="QNVI01000026">
    <property type="protein sequence ID" value="TDA39455.1"/>
    <property type="molecule type" value="Genomic_DNA"/>
</dbReference>
<dbReference type="GO" id="GO:0000494">
    <property type="term" value="P:box C/D sno(s)RNA 3'-end processing"/>
    <property type="evidence" value="ECO:0007669"/>
    <property type="project" value="TreeGrafter"/>
</dbReference>
<evidence type="ECO:0000313" key="10">
    <source>
        <dbReference type="Proteomes" id="UP000316080"/>
    </source>
</evidence>
<dbReference type="NCBIfam" id="NF003275">
    <property type="entry name" value="PRK04266.1-1"/>
    <property type="match status" value="1"/>
</dbReference>
<feature type="binding site" evidence="7">
    <location>
        <begin position="86"/>
        <end position="87"/>
    </location>
    <ligand>
        <name>S-adenosyl-L-methionine</name>
        <dbReference type="ChEBI" id="CHEBI:59789"/>
    </ligand>
</feature>
<keyword evidence="6 7" id="KW-0694">RNA-binding</keyword>
<dbReference type="SMART" id="SM01206">
    <property type="entry name" value="Fibrillarin"/>
    <property type="match status" value="1"/>
</dbReference>
<reference evidence="9 11" key="1">
    <citation type="journal article" date="2019" name="Nat. Microbiol.">
        <title>Expanding anaerobic alkane metabolism in the domain of Archaea.</title>
        <authorList>
            <person name="Wang Y."/>
            <person name="Wegener G."/>
            <person name="Hou J."/>
            <person name="Wang F."/>
            <person name="Xiao X."/>
        </authorList>
    </citation>
    <scope>NUCLEOTIDE SEQUENCE [LARGE SCALE GENOMIC DNA]</scope>
    <source>
        <strain evidence="9">WYZ-LMO11</strain>
    </source>
</reference>
<dbReference type="EMBL" id="RXIH01000030">
    <property type="protein sequence ID" value="RZN56091.1"/>
    <property type="molecule type" value="Genomic_DNA"/>
</dbReference>
<comment type="subunit">
    <text evidence="7">Interacts with nop5. Component of box C/D small ribonucleoprotein (sRNP) particles that contain rpl7ae, FlpA and nop5, plus a guide RNA.</text>
</comment>
<evidence type="ECO:0000313" key="8">
    <source>
        <dbReference type="EMBL" id="RZN56091.1"/>
    </source>
</evidence>
<dbReference type="PANTHER" id="PTHR10335:SF17">
    <property type="entry name" value="FIBRILLARIN"/>
    <property type="match status" value="1"/>
</dbReference>
<dbReference type="GO" id="GO:0003723">
    <property type="term" value="F:RNA binding"/>
    <property type="evidence" value="ECO:0007669"/>
    <property type="project" value="UniProtKB-UniRule"/>
</dbReference>
<dbReference type="Proteomes" id="UP000316080">
    <property type="component" value="Unassembled WGS sequence"/>
</dbReference>
<proteinExistence type="inferred from homology"/>
<dbReference type="Gene3D" id="3.30.200.20">
    <property type="entry name" value="Phosphorylase Kinase, domain 1"/>
    <property type="match status" value="1"/>
</dbReference>
<dbReference type="EC" id="2.1.1.-" evidence="7"/>
<dbReference type="AlphaFoldDB" id="A0A523BEW3"/>
<feature type="binding site" evidence="7">
    <location>
        <begin position="150"/>
        <end position="153"/>
    </location>
    <ligand>
        <name>S-adenosyl-L-methionine</name>
        <dbReference type="ChEBI" id="CHEBI:59789"/>
    </ligand>
</feature>
<evidence type="ECO:0000256" key="4">
    <source>
        <dbReference type="ARBA" id="ARBA00022679"/>
    </source>
</evidence>
<sequence>MVMVKSHPKFSGVYIIEDIEGRKLATKNLVPGFKVYGEPLYRVNNEEFRAWDLFRSKLAASIEKGIADVPIREGSYVLYLGAASGTTASHVSDIIGEKGKVFCIEFAPRVIKELIEVSLHRKNMIPILGDARFPMSYRYLVENVDVIYCDIAQPDQAEILLENAKIYLNKKGKIMIAIKARSIDVTKEPSEIFKREIDILEKGGIKVLDIKRLDPFDKDHAMILGGYT</sequence>
<reference evidence="8 10" key="2">
    <citation type="journal article" date="2019" name="Nat. Microbiol.">
        <title>Wide diversity of methane and short-chain alkane metabolisms in uncultured archaea.</title>
        <authorList>
            <person name="Borrel G."/>
            <person name="Adam P.S."/>
            <person name="McKay L.J."/>
            <person name="Chen L.X."/>
            <person name="Sierra-Garcia I.N."/>
            <person name="Sieber C.M."/>
            <person name="Letourneur Q."/>
            <person name="Ghozlane A."/>
            <person name="Andersen G.L."/>
            <person name="Li W.J."/>
            <person name="Hallam S.J."/>
            <person name="Muyzer G."/>
            <person name="de Oliveira V.M."/>
            <person name="Inskeep W.P."/>
            <person name="Banfield J.F."/>
            <person name="Gribaldo S."/>
        </authorList>
    </citation>
    <scope>NUCLEOTIDE SEQUENCE [LARGE SCALE GENOMIC DNA]</scope>
    <source>
        <strain evidence="8">Verst-YHS</strain>
    </source>
</reference>
<comment type="caution">
    <text evidence="9">The sequence shown here is derived from an EMBL/GenBank/DDBJ whole genome shotgun (WGS) entry which is preliminary data.</text>
</comment>
<dbReference type="HAMAP" id="MF_00351">
    <property type="entry name" value="RNA_methyltransf_FlpA"/>
    <property type="match status" value="1"/>
</dbReference>
<dbReference type="GO" id="GO:1990259">
    <property type="term" value="F:histone H2AQ104 methyltransferase activity"/>
    <property type="evidence" value="ECO:0007669"/>
    <property type="project" value="TreeGrafter"/>
</dbReference>
<evidence type="ECO:0000256" key="2">
    <source>
        <dbReference type="ARBA" id="ARBA00022552"/>
    </source>
</evidence>
<dbReference type="InterPro" id="IPR029063">
    <property type="entry name" value="SAM-dependent_MTases_sf"/>
</dbReference>
<dbReference type="Gene3D" id="3.40.50.150">
    <property type="entry name" value="Vaccinia Virus protein VP39"/>
    <property type="match status" value="1"/>
</dbReference>
<dbReference type="PRINTS" id="PR00052">
    <property type="entry name" value="FIBRILLARIN"/>
</dbReference>
<comment type="function">
    <text evidence="7">Involved in pre-rRNA and tRNA processing. Utilizes the methyl donor S-adenosyl-L-methionine to catalyze the site-specific 2'-hydroxyl methylation of ribose moieties in rRNA and tRNA. Site specificity is provided by a guide RNA that base pairs with the substrate. Methylation occurs at a characteristic distance from the sequence involved in base pairing with the guide RNA.</text>
</comment>
<dbReference type="SUPFAM" id="SSF53335">
    <property type="entry name" value="S-adenosyl-L-methionine-dependent methyltransferases"/>
    <property type="match status" value="1"/>
</dbReference>
<dbReference type="PIRSF" id="PIRSF006540">
    <property type="entry name" value="Nop17p"/>
    <property type="match status" value="1"/>
</dbReference>
<keyword evidence="2 7" id="KW-0698">rRNA processing</keyword>
<evidence type="ECO:0000256" key="1">
    <source>
        <dbReference type="ARBA" id="ARBA00010632"/>
    </source>
</evidence>
<protein>
    <recommendedName>
        <fullName evidence="7">Fibrillarin-like rRNA/tRNA 2'-O-methyltransferase</fullName>
        <ecNumber evidence="7">2.1.1.-</ecNumber>
    </recommendedName>
</protein>
<dbReference type="GO" id="GO:0008649">
    <property type="term" value="F:rRNA methyltransferase activity"/>
    <property type="evidence" value="ECO:0007669"/>
    <property type="project" value="TreeGrafter"/>
</dbReference>
<dbReference type="NCBIfam" id="NF003277">
    <property type="entry name" value="PRK04266.1-3"/>
    <property type="match status" value="1"/>
</dbReference>
<evidence type="ECO:0000256" key="5">
    <source>
        <dbReference type="ARBA" id="ARBA00022694"/>
    </source>
</evidence>
<feature type="binding site" evidence="7">
    <location>
        <begin position="105"/>
        <end position="106"/>
    </location>
    <ligand>
        <name>S-adenosyl-L-methionine</name>
        <dbReference type="ChEBI" id="CHEBI:59789"/>
    </ligand>
</feature>
<evidence type="ECO:0000313" key="9">
    <source>
        <dbReference type="EMBL" id="TDA39455.1"/>
    </source>
</evidence>
<keyword evidence="4 7" id="KW-0808">Transferase</keyword>
<gene>
    <name evidence="7" type="primary">flpA</name>
    <name evidence="9" type="ORF">DSO09_02235</name>
    <name evidence="8" type="ORF">EF809_03545</name>
</gene>
<evidence type="ECO:0000256" key="6">
    <source>
        <dbReference type="ARBA" id="ARBA00022884"/>
    </source>
</evidence>
<evidence type="ECO:0000256" key="7">
    <source>
        <dbReference type="HAMAP-Rule" id="MF_00351"/>
    </source>
</evidence>